<keyword evidence="3" id="KW-1133">Transmembrane helix</keyword>
<dbReference type="Proteomes" id="UP000694890">
    <property type="component" value="Unplaced"/>
</dbReference>
<evidence type="ECO:0000256" key="2">
    <source>
        <dbReference type="ARBA" id="ARBA00023157"/>
    </source>
</evidence>
<feature type="domain" description="Ig-like" evidence="5">
    <location>
        <begin position="112"/>
        <end position="192"/>
    </location>
</feature>
<dbReference type="KEGG" id="lcf:108892715"/>
<keyword evidence="2" id="KW-1015">Disulfide bond</keyword>
<dbReference type="AlphaFoldDB" id="A0AAJ7VC18"/>
<dbReference type="InterPro" id="IPR013783">
    <property type="entry name" value="Ig-like_fold"/>
</dbReference>
<gene>
    <name evidence="7" type="primary">LOC108892715</name>
</gene>
<dbReference type="RefSeq" id="XP_018545936.1">
    <property type="nucleotide sequence ID" value="XM_018690420.2"/>
</dbReference>
<dbReference type="InterPro" id="IPR007110">
    <property type="entry name" value="Ig-like_dom"/>
</dbReference>
<dbReference type="SMART" id="SM00409">
    <property type="entry name" value="IG"/>
    <property type="match status" value="2"/>
</dbReference>
<dbReference type="PANTHER" id="PTHR11481">
    <property type="entry name" value="IMMUNOGLOBULIN FC RECEPTOR"/>
    <property type="match status" value="1"/>
</dbReference>
<feature type="chain" id="PRO_5042520194" evidence="4">
    <location>
        <begin position="23"/>
        <end position="281"/>
    </location>
</feature>
<protein>
    <submittedName>
        <fullName evidence="7">Fc receptor-like protein 5</fullName>
    </submittedName>
</protein>
<dbReference type="Gene3D" id="2.60.40.10">
    <property type="entry name" value="Immunoglobulins"/>
    <property type="match status" value="2"/>
</dbReference>
<keyword evidence="3" id="KW-0812">Transmembrane</keyword>
<evidence type="ECO:0000313" key="6">
    <source>
        <dbReference type="Proteomes" id="UP000694890"/>
    </source>
</evidence>
<name>A0AAJ7VC18_LATCA</name>
<keyword evidence="3" id="KW-0472">Membrane</keyword>
<dbReference type="InterPro" id="IPR050488">
    <property type="entry name" value="Ig_Fc_receptor"/>
</dbReference>
<dbReference type="PANTHER" id="PTHR11481:SF64">
    <property type="entry name" value="FC RECEPTOR-LIKE PROTEIN 4"/>
    <property type="match status" value="1"/>
</dbReference>
<dbReference type="GO" id="GO:0009897">
    <property type="term" value="C:external side of plasma membrane"/>
    <property type="evidence" value="ECO:0007669"/>
    <property type="project" value="TreeGrafter"/>
</dbReference>
<keyword evidence="1 4" id="KW-0732">Signal</keyword>
<feature type="transmembrane region" description="Helical" evidence="3">
    <location>
        <begin position="211"/>
        <end position="240"/>
    </location>
</feature>
<dbReference type="GO" id="GO:0007166">
    <property type="term" value="P:cell surface receptor signaling pathway"/>
    <property type="evidence" value="ECO:0007669"/>
    <property type="project" value="TreeGrafter"/>
</dbReference>
<dbReference type="SUPFAM" id="SSF48726">
    <property type="entry name" value="Immunoglobulin"/>
    <property type="match status" value="2"/>
</dbReference>
<evidence type="ECO:0000256" key="1">
    <source>
        <dbReference type="ARBA" id="ARBA00022729"/>
    </source>
</evidence>
<evidence type="ECO:0000259" key="5">
    <source>
        <dbReference type="PROSITE" id="PS50835"/>
    </source>
</evidence>
<feature type="signal peptide" evidence="4">
    <location>
        <begin position="1"/>
        <end position="22"/>
    </location>
</feature>
<proteinExistence type="predicted"/>
<dbReference type="Pfam" id="PF13927">
    <property type="entry name" value="Ig_3"/>
    <property type="match status" value="1"/>
</dbReference>
<dbReference type="GO" id="GO:0006955">
    <property type="term" value="P:immune response"/>
    <property type="evidence" value="ECO:0007669"/>
    <property type="project" value="TreeGrafter"/>
</dbReference>
<dbReference type="InterPro" id="IPR036179">
    <property type="entry name" value="Ig-like_dom_sf"/>
</dbReference>
<reference evidence="7" key="1">
    <citation type="submission" date="2025-08" db="UniProtKB">
        <authorList>
            <consortium name="RefSeq"/>
        </authorList>
    </citation>
    <scope>IDENTIFICATION</scope>
    <source>
        <tissue evidence="7">Brain</tissue>
    </source>
</reference>
<dbReference type="GeneID" id="108892715"/>
<sequence>MEETSLLSLLFVSSLLICSTNQARLTVSPSRSQFFKDEFVSLSCEEDDSSAGWRLWRNTSTKTKAECGAEWGKSTGSSCNISYIDPWDSGVYWCESREGATSNIISITVTGGSVILQSPVLPVMEGHDVTLHCKTKTTPSNLPAAFYKDGSLIRTESTGHMTIHHVTKSDEGLYKCQISSDGESPPSWITVTGKPTTTVPPTSGAPPPASALLHLMFILVRYLVVLCPYFISTVLMVSLYRHRPTGNGSSVSMATTSSNHAQQGLAEDYDDITAIGTERDF</sequence>
<evidence type="ECO:0000313" key="7">
    <source>
        <dbReference type="RefSeq" id="XP_018545936.1"/>
    </source>
</evidence>
<dbReference type="PROSITE" id="PS50835">
    <property type="entry name" value="IG_LIKE"/>
    <property type="match status" value="1"/>
</dbReference>
<evidence type="ECO:0000256" key="4">
    <source>
        <dbReference type="SAM" id="SignalP"/>
    </source>
</evidence>
<evidence type="ECO:0000256" key="3">
    <source>
        <dbReference type="SAM" id="Phobius"/>
    </source>
</evidence>
<organism evidence="6 7">
    <name type="scientific">Lates calcarifer</name>
    <name type="common">Barramundi</name>
    <name type="synonym">Holocentrus calcarifer</name>
    <dbReference type="NCBI Taxonomy" id="8187"/>
    <lineage>
        <taxon>Eukaryota</taxon>
        <taxon>Metazoa</taxon>
        <taxon>Chordata</taxon>
        <taxon>Craniata</taxon>
        <taxon>Vertebrata</taxon>
        <taxon>Euteleostomi</taxon>
        <taxon>Actinopterygii</taxon>
        <taxon>Neopterygii</taxon>
        <taxon>Teleostei</taxon>
        <taxon>Neoteleostei</taxon>
        <taxon>Acanthomorphata</taxon>
        <taxon>Carangaria</taxon>
        <taxon>Carangaria incertae sedis</taxon>
        <taxon>Centropomidae</taxon>
        <taxon>Lates</taxon>
    </lineage>
</organism>
<dbReference type="GO" id="GO:0004888">
    <property type="term" value="F:transmembrane signaling receptor activity"/>
    <property type="evidence" value="ECO:0007669"/>
    <property type="project" value="TreeGrafter"/>
</dbReference>
<dbReference type="InterPro" id="IPR003599">
    <property type="entry name" value="Ig_sub"/>
</dbReference>
<accession>A0AAJ7VC18</accession>